<dbReference type="Gene3D" id="3.10.450.30">
    <property type="entry name" value="Microbial ribonucleases"/>
    <property type="match status" value="1"/>
</dbReference>
<accession>A0ABW1W9L3</accession>
<sequence>MPMQSGQIKHWNSDKGYGFIEVDNQSEDVFFHIKSVRMSQPISEGQRVYFNSERNDKNQLRATEVTSDELSILETSASNSASNSIHRKSDNAQQKNNRNAYQKNNQHKNNRSSQNKKSSFSTLFSLIAIIAVAVYFFADLKSSFFADSTPSTSTTLSQNSIEPASTSNTAAITGDAQIDQTLALIQQGGPFPYPSKDGSTFYNREGKLPAQSQGYYREYTVPTPAVSHRGARRIVTGGHPPTIYYLTLDHYGSFQKLEVK</sequence>
<comment type="subcellular location">
    <subcellularLocation>
        <location evidence="4">Cytoplasm</location>
    </subcellularLocation>
</comment>
<evidence type="ECO:0000256" key="5">
    <source>
        <dbReference type="SAM" id="MobiDB-lite"/>
    </source>
</evidence>
<dbReference type="InterPro" id="IPR019844">
    <property type="entry name" value="CSD_CS"/>
</dbReference>
<dbReference type="SMART" id="SM00357">
    <property type="entry name" value="CSP"/>
    <property type="match status" value="1"/>
</dbReference>
<dbReference type="PANTHER" id="PTHR12962:SF1">
    <property type="entry name" value="COLD SHOCK DOMAIN-CONTAINING PROTEIN CG9705"/>
    <property type="match status" value="1"/>
</dbReference>
<proteinExistence type="predicted"/>
<dbReference type="InterPro" id="IPR002059">
    <property type="entry name" value="CSP_DNA-bd"/>
</dbReference>
<gene>
    <name evidence="8" type="ORF">ACFP58_09755</name>
</gene>
<dbReference type="SUPFAM" id="SSF50249">
    <property type="entry name" value="Nucleic acid-binding proteins"/>
    <property type="match status" value="1"/>
</dbReference>
<name>A0ABW1W9L3_9GAMM</name>
<evidence type="ECO:0000256" key="2">
    <source>
        <dbReference type="ARBA" id="ARBA00022722"/>
    </source>
</evidence>
<comment type="caution">
    <text evidence="8">The sequence shown here is derived from an EMBL/GenBank/DDBJ whole genome shotgun (WGS) entry which is preliminary data.</text>
</comment>
<keyword evidence="2" id="KW-0540">Nuclease</keyword>
<dbReference type="Pfam" id="PF00545">
    <property type="entry name" value="Ribonuclease"/>
    <property type="match status" value="1"/>
</dbReference>
<evidence type="ECO:0000313" key="8">
    <source>
        <dbReference type="EMBL" id="MFC6381735.1"/>
    </source>
</evidence>
<evidence type="ECO:0000256" key="4">
    <source>
        <dbReference type="RuleBase" id="RU000408"/>
    </source>
</evidence>
<evidence type="ECO:0000313" key="9">
    <source>
        <dbReference type="Proteomes" id="UP001596264"/>
    </source>
</evidence>
<dbReference type="InterPro" id="IPR052069">
    <property type="entry name" value="Ca-reg_mRNA-binding_domain"/>
</dbReference>
<protein>
    <submittedName>
        <fullName evidence="8">Ribonuclease domain-containing protein</fullName>
    </submittedName>
</protein>
<keyword evidence="6" id="KW-1133">Transmembrane helix</keyword>
<keyword evidence="6" id="KW-0812">Transmembrane</keyword>
<feature type="domain" description="CSD" evidence="7">
    <location>
        <begin position="3"/>
        <end position="67"/>
    </location>
</feature>
<dbReference type="RefSeq" id="WP_201564087.1">
    <property type="nucleotide sequence ID" value="NZ_JBHSTZ010000030.1"/>
</dbReference>
<dbReference type="InterPro" id="IPR016191">
    <property type="entry name" value="Ribonuclease/ribotoxin"/>
</dbReference>
<dbReference type="SUPFAM" id="SSF53933">
    <property type="entry name" value="Microbial ribonucleases"/>
    <property type="match status" value="1"/>
</dbReference>
<dbReference type="CDD" id="cd04458">
    <property type="entry name" value="CSP_CDS"/>
    <property type="match status" value="1"/>
</dbReference>
<keyword evidence="6" id="KW-0472">Membrane</keyword>
<dbReference type="InterPro" id="IPR012340">
    <property type="entry name" value="NA-bd_OB-fold"/>
</dbReference>
<dbReference type="InterPro" id="IPR011129">
    <property type="entry name" value="CSD"/>
</dbReference>
<dbReference type="Gene3D" id="2.40.50.140">
    <property type="entry name" value="Nucleic acid-binding proteins"/>
    <property type="match status" value="1"/>
</dbReference>
<evidence type="ECO:0000256" key="1">
    <source>
        <dbReference type="ARBA" id="ARBA00022553"/>
    </source>
</evidence>
<keyword evidence="9" id="KW-1185">Reference proteome</keyword>
<reference evidence="9" key="1">
    <citation type="journal article" date="2019" name="Int. J. Syst. Evol. Microbiol.">
        <title>The Global Catalogue of Microorganisms (GCM) 10K type strain sequencing project: providing services to taxonomists for standard genome sequencing and annotation.</title>
        <authorList>
            <consortium name="The Broad Institute Genomics Platform"/>
            <consortium name="The Broad Institute Genome Sequencing Center for Infectious Disease"/>
            <person name="Wu L."/>
            <person name="Ma J."/>
        </authorList>
    </citation>
    <scope>NUCLEOTIDE SEQUENCE [LARGE SCALE GENOMIC DNA]</scope>
    <source>
        <strain evidence="9">CCM 2050</strain>
    </source>
</reference>
<dbReference type="EMBL" id="JBHSTZ010000030">
    <property type="protein sequence ID" value="MFC6381735.1"/>
    <property type="molecule type" value="Genomic_DNA"/>
</dbReference>
<dbReference type="PROSITE" id="PS51857">
    <property type="entry name" value="CSD_2"/>
    <property type="match status" value="1"/>
</dbReference>
<evidence type="ECO:0000256" key="3">
    <source>
        <dbReference type="ARBA" id="ARBA00022801"/>
    </source>
</evidence>
<organism evidence="8 9">
    <name type="scientific">Psychrobacter glacincola</name>
    <dbReference type="NCBI Taxonomy" id="56810"/>
    <lineage>
        <taxon>Bacteria</taxon>
        <taxon>Pseudomonadati</taxon>
        <taxon>Pseudomonadota</taxon>
        <taxon>Gammaproteobacteria</taxon>
        <taxon>Moraxellales</taxon>
        <taxon>Moraxellaceae</taxon>
        <taxon>Psychrobacter</taxon>
    </lineage>
</organism>
<feature type="region of interest" description="Disordered" evidence="5">
    <location>
        <begin position="76"/>
        <end position="95"/>
    </location>
</feature>
<evidence type="ECO:0000259" key="7">
    <source>
        <dbReference type="PROSITE" id="PS51857"/>
    </source>
</evidence>
<keyword evidence="3" id="KW-0378">Hydrolase</keyword>
<dbReference type="Pfam" id="PF00313">
    <property type="entry name" value="CSD"/>
    <property type="match status" value="1"/>
</dbReference>
<dbReference type="PANTHER" id="PTHR12962">
    <property type="entry name" value="CALCIUM-REGULATED HEAT STABLE PROTEIN CRHSP-24-RELATED"/>
    <property type="match status" value="1"/>
</dbReference>
<dbReference type="Proteomes" id="UP001596264">
    <property type="component" value="Unassembled WGS sequence"/>
</dbReference>
<feature type="transmembrane region" description="Helical" evidence="6">
    <location>
        <begin position="120"/>
        <end position="138"/>
    </location>
</feature>
<dbReference type="InterPro" id="IPR000026">
    <property type="entry name" value="N1-like"/>
</dbReference>
<evidence type="ECO:0000256" key="6">
    <source>
        <dbReference type="SAM" id="Phobius"/>
    </source>
</evidence>
<keyword evidence="1" id="KW-0597">Phosphoprotein</keyword>
<dbReference type="PROSITE" id="PS00352">
    <property type="entry name" value="CSD_1"/>
    <property type="match status" value="1"/>
</dbReference>